<dbReference type="PROSITE" id="PS51081">
    <property type="entry name" value="ZF_SIAH"/>
    <property type="match status" value="2"/>
</dbReference>
<keyword evidence="8" id="KW-1185">Reference proteome</keyword>
<dbReference type="PANTHER" id="PTHR46632:SF16">
    <property type="entry name" value="E3 UBIQUITIN-PROTEIN LIGASE SINA-LIKE 10"/>
    <property type="match status" value="1"/>
</dbReference>
<evidence type="ECO:0000256" key="4">
    <source>
        <dbReference type="ARBA" id="ARBA00024004"/>
    </source>
</evidence>
<evidence type="ECO:0000259" key="6">
    <source>
        <dbReference type="PROSITE" id="PS51081"/>
    </source>
</evidence>
<keyword evidence="1" id="KW-0479">Metal-binding</keyword>
<dbReference type="Gene3D" id="3.30.40.10">
    <property type="entry name" value="Zinc/RING finger domain, C3HC4 (zinc finger)"/>
    <property type="match status" value="2"/>
</dbReference>
<reference evidence="7" key="1">
    <citation type="journal article" date="2022" name="Int. J. Mol. Sci.">
        <title>Draft Genome of Tanacetum Coccineum: Genomic Comparison of Closely Related Tanacetum-Family Plants.</title>
        <authorList>
            <person name="Yamashiro T."/>
            <person name="Shiraishi A."/>
            <person name="Nakayama K."/>
            <person name="Satake H."/>
        </authorList>
    </citation>
    <scope>NUCLEOTIDE SEQUENCE</scope>
</reference>
<feature type="domain" description="SIAH-type" evidence="6">
    <location>
        <begin position="553"/>
        <end position="609"/>
    </location>
</feature>
<gene>
    <name evidence="7" type="ORF">Tco_1057133</name>
</gene>
<organism evidence="7 8">
    <name type="scientific">Tanacetum coccineum</name>
    <dbReference type="NCBI Taxonomy" id="301880"/>
    <lineage>
        <taxon>Eukaryota</taxon>
        <taxon>Viridiplantae</taxon>
        <taxon>Streptophyta</taxon>
        <taxon>Embryophyta</taxon>
        <taxon>Tracheophyta</taxon>
        <taxon>Spermatophyta</taxon>
        <taxon>Magnoliopsida</taxon>
        <taxon>eudicotyledons</taxon>
        <taxon>Gunneridae</taxon>
        <taxon>Pentapetalae</taxon>
        <taxon>asterids</taxon>
        <taxon>campanulids</taxon>
        <taxon>Asterales</taxon>
        <taxon>Asteraceae</taxon>
        <taxon>Asteroideae</taxon>
        <taxon>Anthemideae</taxon>
        <taxon>Anthemidinae</taxon>
        <taxon>Tanacetum</taxon>
    </lineage>
</organism>
<evidence type="ECO:0000256" key="3">
    <source>
        <dbReference type="ARBA" id="ARBA00022833"/>
    </source>
</evidence>
<evidence type="ECO:0000313" key="8">
    <source>
        <dbReference type="Proteomes" id="UP001151760"/>
    </source>
</evidence>
<evidence type="ECO:0000256" key="2">
    <source>
        <dbReference type="ARBA" id="ARBA00022771"/>
    </source>
</evidence>
<dbReference type="InterPro" id="IPR013083">
    <property type="entry name" value="Znf_RING/FYVE/PHD"/>
</dbReference>
<comment type="function">
    <text evidence="4">E3 ubiquitin-protein ligase that mediates ubiquitination and subsequent proteasomal degradation of target proteins. E3 ubiquitin ligases accept ubiquitin from an E2 ubiquitin-conjugating enzyme in the form of a thioester and then directly transfers the ubiquitin to targeted substrates. It probably triggers the ubiquitin-mediated degradation of different substrates.</text>
</comment>
<evidence type="ECO:0000256" key="5">
    <source>
        <dbReference type="PROSITE-ProRule" id="PRU00455"/>
    </source>
</evidence>
<proteinExistence type="predicted"/>
<protein>
    <submittedName>
        <fullName evidence="7">Aminotransferase-like mobile domain-containing protein</fullName>
    </submittedName>
</protein>
<comment type="caution">
    <text evidence="7">The sequence shown here is derived from an EMBL/GenBank/DDBJ whole genome shotgun (WGS) entry which is preliminary data.</text>
</comment>
<dbReference type="EMBL" id="BQNB010019200">
    <property type="protein sequence ID" value="GJT82791.1"/>
    <property type="molecule type" value="Genomic_DNA"/>
</dbReference>
<keyword evidence="3" id="KW-0862">Zinc</keyword>
<accession>A0ABQ5H4N3</accession>
<reference evidence="7" key="2">
    <citation type="submission" date="2022-01" db="EMBL/GenBank/DDBJ databases">
        <authorList>
            <person name="Yamashiro T."/>
            <person name="Shiraishi A."/>
            <person name="Satake H."/>
            <person name="Nakayama K."/>
        </authorList>
    </citation>
    <scope>NUCLEOTIDE SEQUENCE</scope>
</reference>
<evidence type="ECO:0000313" key="7">
    <source>
        <dbReference type="EMBL" id="GJT82791.1"/>
    </source>
</evidence>
<dbReference type="PANTHER" id="PTHR46632">
    <property type="entry name" value="E3 UBIQUITIN-PROTEIN LIGASE SINA-LIKE 4"/>
    <property type="match status" value="1"/>
</dbReference>
<dbReference type="InterPro" id="IPR013010">
    <property type="entry name" value="Znf_SIAH"/>
</dbReference>
<dbReference type="Proteomes" id="UP001151760">
    <property type="component" value="Unassembled WGS sequence"/>
</dbReference>
<keyword evidence="2 5" id="KW-0863">Zinc-finger</keyword>
<evidence type="ECO:0000256" key="1">
    <source>
        <dbReference type="ARBA" id="ARBA00022723"/>
    </source>
</evidence>
<dbReference type="Pfam" id="PF21361">
    <property type="entry name" value="Sina_ZnF"/>
    <property type="match status" value="2"/>
</dbReference>
<dbReference type="InterPro" id="IPR044286">
    <property type="entry name" value="SINL_plant"/>
</dbReference>
<sequence length="744" mass="84269">MKTSLSLQSEPGIYTEWSSTDTHKRHYLTIPSDFEGYSGLLSLSVCIRKCISSEFEVEAEETEEVFGNEDNGNANGALQVLLADPGVLDCSICHEPLCTPVFQCQNGHLACCLCCSKVETICPICYPLGYKFTRCRGLEVAIESIGRILCINETLAAAYSNKKSEHEQMLPPHSFQEDDDELIPIQDVEPDLLMSEEEEDEDKLELMGKNQQQHTTNNENEALQVVLDDPNILDCMICSNLLFPPVFQCETGHLACSRCCSEFKGVCLCCMPNNNRCRGFEKFIESISSISCKNARSGCKKTVSYNNKSKHEQSCPHATCWCPYPSCSFAGSFQSLYFHFDIKHTASTARFIYGTTFSICIEIDQTTIFLQEQNENVIFILNHEVQEHERALNIDCVGVGCFKSGFVYQLTAKSMETCLSLRSVPEIYTEWSKDTPRKCNLTVPSGFADYDGLLSLSVCIKKKVIPSEFEEEMKEVSIEFDHNLDGRPKARLPVPSGFADYNGLLSLFVYIKKKVIPSEFEEEMKEARLPAALCNSLTRSHWFIKGLENIFKSVIVPCKNNGCNMAMLLRYQNEHEQVCPHATCFCPYPSCPFTGSHENLYLHFGLKHEADITVSPSPHPLRPTLFLLCWAINQEYLFLQEEQASVIFILNHQVQLHERTLKCECVPQIFAKWSKHNMPLHEDYYLAVPSEFAGYNGLLSLSSGLREDPPTKTKPYLWLAIVENQQTKPKKEEFDMISILYPSL</sequence>
<name>A0ABQ5H4N3_9ASTR</name>
<feature type="domain" description="SIAH-type" evidence="6">
    <location>
        <begin position="287"/>
        <end position="345"/>
    </location>
</feature>
<dbReference type="CDD" id="cd16571">
    <property type="entry name" value="RING-HC_SIAHs"/>
    <property type="match status" value="1"/>
</dbReference>
<dbReference type="SUPFAM" id="SSF49599">
    <property type="entry name" value="TRAF domain-like"/>
    <property type="match status" value="2"/>
</dbReference>